<reference evidence="17" key="1">
    <citation type="submission" date="2021-01" db="EMBL/GenBank/DDBJ databases">
        <authorList>
            <person name="Corre E."/>
            <person name="Pelletier E."/>
            <person name="Niang G."/>
            <person name="Scheremetjew M."/>
            <person name="Finn R."/>
            <person name="Kale V."/>
            <person name="Holt S."/>
            <person name="Cochrane G."/>
            <person name="Meng A."/>
            <person name="Brown T."/>
            <person name="Cohen L."/>
        </authorList>
    </citation>
    <scope>NUCLEOTIDE SEQUENCE</scope>
    <source>
        <strain evidence="17">OF101</strain>
    </source>
</reference>
<keyword evidence="3" id="KW-0597">Phosphoprotein</keyword>
<keyword evidence="8" id="KW-0851">Voltage-gated channel</keyword>
<keyword evidence="11 15" id="KW-0472">Membrane</keyword>
<proteinExistence type="predicted"/>
<dbReference type="Gene3D" id="1.10.287.70">
    <property type="match status" value="1"/>
</dbReference>
<feature type="domain" description="EF-hand" evidence="16">
    <location>
        <begin position="457"/>
        <end position="492"/>
    </location>
</feature>
<evidence type="ECO:0000256" key="11">
    <source>
        <dbReference type="ARBA" id="ARBA00023136"/>
    </source>
</evidence>
<dbReference type="InterPro" id="IPR027359">
    <property type="entry name" value="Volt_channel_dom_sf"/>
</dbReference>
<keyword evidence="5" id="KW-0107">Calcium channel</keyword>
<dbReference type="Pfam" id="PF00520">
    <property type="entry name" value="Ion_trans"/>
    <property type="match status" value="1"/>
</dbReference>
<dbReference type="PANTHER" id="PTHR45628">
    <property type="entry name" value="VOLTAGE-DEPENDENT CALCIUM CHANNEL TYPE A SUBUNIT ALPHA-1"/>
    <property type="match status" value="1"/>
</dbReference>
<evidence type="ECO:0000256" key="7">
    <source>
        <dbReference type="ARBA" id="ARBA00022837"/>
    </source>
</evidence>
<evidence type="ECO:0000256" key="14">
    <source>
        <dbReference type="SAM" id="MobiDB-lite"/>
    </source>
</evidence>
<dbReference type="InterPro" id="IPR050599">
    <property type="entry name" value="VDCC_alpha-1_subunit"/>
</dbReference>
<evidence type="ECO:0000256" key="12">
    <source>
        <dbReference type="ARBA" id="ARBA00023180"/>
    </source>
</evidence>
<name>A0A7S1RRC2_ALECA</name>
<dbReference type="EMBL" id="HBGE01082410">
    <property type="protein sequence ID" value="CAD9172393.1"/>
    <property type="molecule type" value="Transcribed_RNA"/>
</dbReference>
<dbReference type="PROSITE" id="PS50222">
    <property type="entry name" value="EF_HAND_2"/>
    <property type="match status" value="2"/>
</dbReference>
<dbReference type="Gene3D" id="1.20.120.350">
    <property type="entry name" value="Voltage-gated potassium channels. Chain C"/>
    <property type="match status" value="1"/>
</dbReference>
<dbReference type="SUPFAM" id="SSF81324">
    <property type="entry name" value="Voltage-gated potassium channels"/>
    <property type="match status" value="1"/>
</dbReference>
<feature type="transmembrane region" description="Helical" evidence="15">
    <location>
        <begin position="220"/>
        <end position="242"/>
    </location>
</feature>
<dbReference type="GO" id="GO:0098703">
    <property type="term" value="P:calcium ion import across plasma membrane"/>
    <property type="evidence" value="ECO:0007669"/>
    <property type="project" value="TreeGrafter"/>
</dbReference>
<accession>A0A7S1RRC2</accession>
<dbReference type="GO" id="GO:0005891">
    <property type="term" value="C:voltage-gated calcium channel complex"/>
    <property type="evidence" value="ECO:0007669"/>
    <property type="project" value="TreeGrafter"/>
</dbReference>
<dbReference type="GO" id="GO:0005509">
    <property type="term" value="F:calcium ion binding"/>
    <property type="evidence" value="ECO:0007669"/>
    <property type="project" value="InterPro"/>
</dbReference>
<evidence type="ECO:0000256" key="5">
    <source>
        <dbReference type="ARBA" id="ARBA00022673"/>
    </source>
</evidence>
<organism evidence="17">
    <name type="scientific">Alexandrium catenella</name>
    <name type="common">Red tide dinoflagellate</name>
    <name type="synonym">Gonyaulax catenella</name>
    <dbReference type="NCBI Taxonomy" id="2925"/>
    <lineage>
        <taxon>Eukaryota</taxon>
        <taxon>Sar</taxon>
        <taxon>Alveolata</taxon>
        <taxon>Dinophyceae</taxon>
        <taxon>Gonyaulacales</taxon>
        <taxon>Pyrocystaceae</taxon>
        <taxon>Alexandrium</taxon>
    </lineage>
</organism>
<evidence type="ECO:0000256" key="13">
    <source>
        <dbReference type="ARBA" id="ARBA00023303"/>
    </source>
</evidence>
<evidence type="ECO:0000313" key="17">
    <source>
        <dbReference type="EMBL" id="CAD9172393.1"/>
    </source>
</evidence>
<dbReference type="PROSITE" id="PS00018">
    <property type="entry name" value="EF_HAND_1"/>
    <property type="match status" value="1"/>
</dbReference>
<feature type="region of interest" description="Disordered" evidence="14">
    <location>
        <begin position="580"/>
        <end position="643"/>
    </location>
</feature>
<evidence type="ECO:0000256" key="8">
    <source>
        <dbReference type="ARBA" id="ARBA00022882"/>
    </source>
</evidence>
<dbReference type="CDD" id="cd00051">
    <property type="entry name" value="EFh"/>
    <property type="match status" value="1"/>
</dbReference>
<keyword evidence="7" id="KW-0106">Calcium</keyword>
<dbReference type="PANTHER" id="PTHR45628:SF7">
    <property type="entry name" value="VOLTAGE-DEPENDENT CALCIUM CHANNEL TYPE A SUBUNIT ALPHA-1"/>
    <property type="match status" value="1"/>
</dbReference>
<dbReference type="GO" id="GO:0008331">
    <property type="term" value="F:high voltage-gated calcium channel activity"/>
    <property type="evidence" value="ECO:0007669"/>
    <property type="project" value="TreeGrafter"/>
</dbReference>
<keyword evidence="12" id="KW-0325">Glycoprotein</keyword>
<dbReference type="InterPro" id="IPR018247">
    <property type="entry name" value="EF_Hand_1_Ca_BS"/>
</dbReference>
<dbReference type="SMART" id="SM00054">
    <property type="entry name" value="EFh"/>
    <property type="match status" value="2"/>
</dbReference>
<evidence type="ECO:0000256" key="6">
    <source>
        <dbReference type="ARBA" id="ARBA00022692"/>
    </source>
</evidence>
<feature type="transmembrane region" description="Helical" evidence="15">
    <location>
        <begin position="187"/>
        <end position="205"/>
    </location>
</feature>
<keyword evidence="13" id="KW-0407">Ion channel</keyword>
<evidence type="ECO:0000256" key="15">
    <source>
        <dbReference type="SAM" id="Phobius"/>
    </source>
</evidence>
<keyword evidence="10" id="KW-0406">Ion transport</keyword>
<feature type="domain" description="EF-hand" evidence="16">
    <location>
        <begin position="500"/>
        <end position="535"/>
    </location>
</feature>
<feature type="region of interest" description="Disordered" evidence="14">
    <location>
        <begin position="103"/>
        <end position="179"/>
    </location>
</feature>
<feature type="transmembrane region" description="Helical" evidence="15">
    <location>
        <begin position="407"/>
        <end position="428"/>
    </location>
</feature>
<dbReference type="InterPro" id="IPR005821">
    <property type="entry name" value="Ion_trans_dom"/>
</dbReference>
<comment type="subcellular location">
    <subcellularLocation>
        <location evidence="1">Membrane</location>
        <topology evidence="1">Multi-pass membrane protein</topology>
    </subcellularLocation>
</comment>
<gene>
    <name evidence="17" type="ORF">ACAT0790_LOCUS49162</name>
</gene>
<evidence type="ECO:0000256" key="4">
    <source>
        <dbReference type="ARBA" id="ARBA00022568"/>
    </source>
</evidence>
<dbReference type="AlphaFoldDB" id="A0A7S1RRC2"/>
<feature type="transmembrane region" description="Helical" evidence="15">
    <location>
        <begin position="374"/>
        <end position="395"/>
    </location>
</feature>
<evidence type="ECO:0000256" key="9">
    <source>
        <dbReference type="ARBA" id="ARBA00022989"/>
    </source>
</evidence>
<dbReference type="Gene3D" id="1.10.238.10">
    <property type="entry name" value="EF-hand"/>
    <property type="match status" value="1"/>
</dbReference>
<dbReference type="InterPro" id="IPR002048">
    <property type="entry name" value="EF_hand_dom"/>
</dbReference>
<dbReference type="SUPFAM" id="SSF47473">
    <property type="entry name" value="EF-hand"/>
    <property type="match status" value="1"/>
</dbReference>
<evidence type="ECO:0000256" key="2">
    <source>
        <dbReference type="ARBA" id="ARBA00022448"/>
    </source>
</evidence>
<keyword evidence="4" id="KW-0109">Calcium transport</keyword>
<evidence type="ECO:0000256" key="1">
    <source>
        <dbReference type="ARBA" id="ARBA00004141"/>
    </source>
</evidence>
<dbReference type="InterPro" id="IPR011992">
    <property type="entry name" value="EF-hand-dom_pair"/>
</dbReference>
<protein>
    <recommendedName>
        <fullName evidence="16">EF-hand domain-containing protein</fullName>
    </recommendedName>
</protein>
<keyword evidence="9 15" id="KW-1133">Transmembrane helix</keyword>
<sequence>MCRALKEDVDGLLRRQQKTLEQHLDRWISRQEAILAKLQRSTWGNLAPDDKVQGEVNPRASRLRPSNRISMCSQWSQGFHSTSQVSRASEASLPALGRELELANQEEPGEAGAAFRPSMMGKESRKTSINTSLTEGSRPRSLREEDESRRLQARQASAVMRQSRPQRSSTKEEGTQSRIQKIAGSRSFETVFCALIVANTLFFGLEVEYIAHTRAQEPPWPFMVIAELFIIAFSVELAMRLLAHGYNFFRGADSGWNIFDLLLVSVSIMDSVLGHVSRLAGDGSRAENLTFIRMVRILRTVRVFRVFRIMRFFRSLRILIFSVLNTLKSLFWTMLLLSLIMYLFAIIFTQAVLNHLILDGGKAPPEHIEAMTRYYSSLLTSVLTLFKTITGGVTWQEVLEPLHHLHWVWMLLFIMYVAFTSFAVLNVVTGVFCETAIAGAQEEREEAVTQQMDLKSKLFARLQEIFEDLDMDSSGGLTIDEFEQSLDDERLKAYFASMDLDISEAWNLFKLLDTDGSHIIDIREFVEGCFRLRGSAKSIDIAMLTYESRWMIERFSAFAESVEEQFDILRAEMQASSPARLTWRDPSADSKDAVMEPTNSKETHNSKRASWLEQPLDRAALAGGGGEDVPQPTKQGFGRKPAS</sequence>
<feature type="transmembrane region" description="Helical" evidence="15">
    <location>
        <begin position="330"/>
        <end position="353"/>
    </location>
</feature>
<feature type="compositionally biased region" description="Basic and acidic residues" evidence="14">
    <location>
        <begin position="582"/>
        <end position="605"/>
    </location>
</feature>
<feature type="compositionally biased region" description="Basic and acidic residues" evidence="14">
    <location>
        <begin position="137"/>
        <end position="150"/>
    </location>
</feature>
<evidence type="ECO:0000256" key="10">
    <source>
        <dbReference type="ARBA" id="ARBA00023065"/>
    </source>
</evidence>
<evidence type="ECO:0000256" key="3">
    <source>
        <dbReference type="ARBA" id="ARBA00022553"/>
    </source>
</evidence>
<keyword evidence="2" id="KW-0813">Transport</keyword>
<keyword evidence="6 15" id="KW-0812">Transmembrane</keyword>
<evidence type="ECO:0000259" key="16">
    <source>
        <dbReference type="PROSITE" id="PS50222"/>
    </source>
</evidence>